<accession>A0A927B416</accession>
<evidence type="ECO:0000256" key="1">
    <source>
        <dbReference type="SAM" id="SignalP"/>
    </source>
</evidence>
<keyword evidence="3" id="KW-1185">Reference proteome</keyword>
<dbReference type="AlphaFoldDB" id="A0A927B416"/>
<evidence type="ECO:0008006" key="4">
    <source>
        <dbReference type="Google" id="ProtNLM"/>
    </source>
</evidence>
<dbReference type="EMBL" id="JACXAA010000007">
    <property type="protein sequence ID" value="MBD2755010.1"/>
    <property type="molecule type" value="Genomic_DNA"/>
</dbReference>
<name>A0A927B416_9BACT</name>
<keyword evidence="1" id="KW-0732">Signal</keyword>
<sequence length="132" mass="14242">MKTLIKSLALALSLGFVTSAATFAETNPIGRPTSAASFKTGIYSTVTGTLRVSVDKETGGKVDVRLKNADGKTLYTQHLSKNDRNCRLLLNLNDLEDGVYQLEITNGVETTTQNVTLLTKLPSTPNRIVSIN</sequence>
<evidence type="ECO:0000313" key="3">
    <source>
        <dbReference type="Proteomes" id="UP000653797"/>
    </source>
</evidence>
<proteinExistence type="predicted"/>
<feature type="signal peptide" evidence="1">
    <location>
        <begin position="1"/>
        <end position="24"/>
    </location>
</feature>
<evidence type="ECO:0000313" key="2">
    <source>
        <dbReference type="EMBL" id="MBD2755010.1"/>
    </source>
</evidence>
<protein>
    <recommendedName>
        <fullName evidence="4">Secretion system C-terminal sorting domain-containing protein</fullName>
    </recommendedName>
</protein>
<dbReference type="Proteomes" id="UP000653797">
    <property type="component" value="Unassembled WGS sequence"/>
</dbReference>
<comment type="caution">
    <text evidence="2">The sequence shown here is derived from an EMBL/GenBank/DDBJ whole genome shotgun (WGS) entry which is preliminary data.</text>
</comment>
<dbReference type="RefSeq" id="WP_191040637.1">
    <property type="nucleotide sequence ID" value="NZ_JACXAA010000007.1"/>
</dbReference>
<feature type="chain" id="PRO_5037381753" description="Secretion system C-terminal sorting domain-containing protein" evidence="1">
    <location>
        <begin position="25"/>
        <end position="132"/>
    </location>
</feature>
<organism evidence="2 3">
    <name type="scientific">Spirosoma validum</name>
    <dbReference type="NCBI Taxonomy" id="2771355"/>
    <lineage>
        <taxon>Bacteria</taxon>
        <taxon>Pseudomonadati</taxon>
        <taxon>Bacteroidota</taxon>
        <taxon>Cytophagia</taxon>
        <taxon>Cytophagales</taxon>
        <taxon>Cytophagaceae</taxon>
        <taxon>Spirosoma</taxon>
    </lineage>
</organism>
<gene>
    <name evidence="2" type="ORF">IC230_19055</name>
</gene>
<reference evidence="2" key="1">
    <citation type="submission" date="2020-09" db="EMBL/GenBank/DDBJ databases">
        <authorList>
            <person name="Kim M.K."/>
        </authorList>
    </citation>
    <scope>NUCLEOTIDE SEQUENCE</scope>
    <source>
        <strain evidence="2">BT704</strain>
    </source>
</reference>
<dbReference type="Gene3D" id="2.60.40.3080">
    <property type="match status" value="1"/>
</dbReference>